<dbReference type="NCBIfam" id="NF004051">
    <property type="entry name" value="PRK05571.1"/>
    <property type="match status" value="1"/>
</dbReference>
<organism evidence="5 6">
    <name type="scientific">Symbiobacterium thermophilum</name>
    <dbReference type="NCBI Taxonomy" id="2734"/>
    <lineage>
        <taxon>Bacteria</taxon>
        <taxon>Bacillati</taxon>
        <taxon>Bacillota</taxon>
        <taxon>Clostridia</taxon>
        <taxon>Eubacteriales</taxon>
        <taxon>Symbiobacteriaceae</taxon>
        <taxon>Symbiobacterium</taxon>
    </lineage>
</organism>
<dbReference type="InterPro" id="IPR003500">
    <property type="entry name" value="RpiB_LacA_LacB"/>
</dbReference>
<evidence type="ECO:0000313" key="5">
    <source>
        <dbReference type="EMBL" id="MBY6277173.1"/>
    </source>
</evidence>
<dbReference type="GO" id="GO:0016861">
    <property type="term" value="F:intramolecular oxidoreductase activity, interconverting aldoses and ketoses"/>
    <property type="evidence" value="ECO:0007669"/>
    <property type="project" value="UniProtKB-ARBA"/>
</dbReference>
<dbReference type="Gene3D" id="3.40.1400.10">
    <property type="entry name" value="Sugar-phosphate isomerase, RpiB/LacA/LacB"/>
    <property type="match status" value="1"/>
</dbReference>
<dbReference type="NCBIfam" id="TIGR01120">
    <property type="entry name" value="rpiB"/>
    <property type="match status" value="1"/>
</dbReference>
<name>A0A953IA07_SYMTR</name>
<protein>
    <submittedName>
        <fullName evidence="5">Ribose 5-phosphate isomerase B</fullName>
    </submittedName>
</protein>
<accession>A0A953IA07</accession>
<evidence type="ECO:0000313" key="6">
    <source>
        <dbReference type="Proteomes" id="UP000732377"/>
    </source>
</evidence>
<feature type="binding site" evidence="4">
    <location>
        <position position="132"/>
    </location>
    <ligand>
        <name>D-ribulose 5-phosphate</name>
        <dbReference type="ChEBI" id="CHEBI:58121"/>
    </ligand>
</feature>
<dbReference type="Pfam" id="PF02502">
    <property type="entry name" value="LacAB_rpiB"/>
    <property type="match status" value="1"/>
</dbReference>
<feature type="binding site" evidence="4">
    <location>
        <position position="109"/>
    </location>
    <ligand>
        <name>D-ribulose 5-phosphate</name>
        <dbReference type="ChEBI" id="CHEBI:58121"/>
    </ligand>
</feature>
<feature type="binding site" evidence="4">
    <location>
        <begin position="8"/>
        <end position="9"/>
    </location>
    <ligand>
        <name>D-ribulose 5-phosphate</name>
        <dbReference type="ChEBI" id="CHEBI:58121"/>
    </ligand>
</feature>
<dbReference type="PIRSF" id="PIRSF005384">
    <property type="entry name" value="RpiB_LacA_B"/>
    <property type="match status" value="1"/>
</dbReference>
<dbReference type="PANTHER" id="PTHR30345">
    <property type="entry name" value="RIBOSE-5-PHOSPHATE ISOMERASE B"/>
    <property type="match status" value="1"/>
</dbReference>
<evidence type="ECO:0000256" key="1">
    <source>
        <dbReference type="ARBA" id="ARBA00008754"/>
    </source>
</evidence>
<comment type="similarity">
    <text evidence="1">Belongs to the LacAB/RpiB family.</text>
</comment>
<sequence length="146" mass="15370">MKVAVASDHGGIDLKATVISVLESLGCEVADLGTHDRSSCDYPDYAQKVAEGVAAGEYQRGVLICGTGIGMSIAANKVAGVRAALCNEIYSARMARAHNDANVLCLGARVVGSGVAEEIVRAFFTTEHEGGRHARRVEKIRLLEQG</sequence>
<feature type="active site" description="Proton acceptor" evidence="3">
    <location>
        <position position="65"/>
    </location>
</feature>
<dbReference type="AlphaFoldDB" id="A0A953IA07"/>
<gene>
    <name evidence="5" type="primary">rpiB</name>
    <name evidence="5" type="ORF">CWE10_13340</name>
</gene>
<evidence type="ECO:0000256" key="4">
    <source>
        <dbReference type="PIRSR" id="PIRSR005384-2"/>
    </source>
</evidence>
<dbReference type="EMBL" id="PIUK01000146">
    <property type="protein sequence ID" value="MBY6277173.1"/>
    <property type="molecule type" value="Genomic_DNA"/>
</dbReference>
<dbReference type="RefSeq" id="WP_273380318.1">
    <property type="nucleotide sequence ID" value="NZ_PIUK01000146.1"/>
</dbReference>
<dbReference type="SUPFAM" id="SSF89623">
    <property type="entry name" value="Ribose/Galactose isomerase RpiB/AlsB"/>
    <property type="match status" value="1"/>
</dbReference>
<dbReference type="Proteomes" id="UP000732377">
    <property type="component" value="Unassembled WGS sequence"/>
</dbReference>
<comment type="caution">
    <text evidence="5">The sequence shown here is derived from an EMBL/GenBank/DDBJ whole genome shotgun (WGS) entry which is preliminary data.</text>
</comment>
<reference evidence="5" key="1">
    <citation type="submission" date="2017-11" db="EMBL/GenBank/DDBJ databases">
        <title>Three new genomes from thermophilic consortium.</title>
        <authorList>
            <person name="Quaggio R."/>
            <person name="Amgarten D."/>
            <person name="Setubal J.C."/>
        </authorList>
    </citation>
    <scope>NUCLEOTIDE SEQUENCE</scope>
    <source>
        <strain evidence="5">ZCTH01-B2</strain>
    </source>
</reference>
<feature type="binding site" evidence="4">
    <location>
        <begin position="66"/>
        <end position="70"/>
    </location>
    <ligand>
        <name>D-ribulose 5-phosphate</name>
        <dbReference type="ChEBI" id="CHEBI:58121"/>
    </ligand>
</feature>
<dbReference type="GO" id="GO:0005975">
    <property type="term" value="P:carbohydrate metabolic process"/>
    <property type="evidence" value="ECO:0007669"/>
    <property type="project" value="InterPro"/>
</dbReference>
<keyword evidence="2 5" id="KW-0413">Isomerase</keyword>
<feature type="binding site" evidence="4">
    <location>
        <position position="136"/>
    </location>
    <ligand>
        <name>D-ribulose 5-phosphate</name>
        <dbReference type="ChEBI" id="CHEBI:58121"/>
    </ligand>
</feature>
<proteinExistence type="inferred from homology"/>
<dbReference type="InterPro" id="IPR004785">
    <property type="entry name" value="RpiB"/>
</dbReference>
<evidence type="ECO:0000256" key="3">
    <source>
        <dbReference type="PIRSR" id="PIRSR005384-1"/>
    </source>
</evidence>
<dbReference type="PANTHER" id="PTHR30345:SF0">
    <property type="entry name" value="DNA DAMAGE-REPAIR_TOLERATION PROTEIN DRT102"/>
    <property type="match status" value="1"/>
</dbReference>
<evidence type="ECO:0000256" key="2">
    <source>
        <dbReference type="ARBA" id="ARBA00023235"/>
    </source>
</evidence>
<feature type="binding site" evidence="4">
    <location>
        <position position="99"/>
    </location>
    <ligand>
        <name>D-ribulose 5-phosphate</name>
        <dbReference type="ChEBI" id="CHEBI:58121"/>
    </ligand>
</feature>
<feature type="active site" description="Proton donor" evidence="3">
    <location>
        <position position="98"/>
    </location>
</feature>
<dbReference type="InterPro" id="IPR036569">
    <property type="entry name" value="RpiB_LacA_LacB_sf"/>
</dbReference>
<dbReference type="NCBIfam" id="TIGR00689">
    <property type="entry name" value="rpiB_lacA_lacB"/>
    <property type="match status" value="1"/>
</dbReference>